<accession>A0A835YYX1</accession>
<dbReference type="OrthoDB" id="447129at2759"/>
<dbReference type="InterPro" id="IPR052230">
    <property type="entry name" value="DNA_polymerase_eta"/>
</dbReference>
<dbReference type="EMBL" id="JAFCMP010000215">
    <property type="protein sequence ID" value="KAG5183344.1"/>
    <property type="molecule type" value="Genomic_DNA"/>
</dbReference>
<dbReference type="GO" id="GO:0009314">
    <property type="term" value="P:response to radiation"/>
    <property type="evidence" value="ECO:0007669"/>
    <property type="project" value="TreeGrafter"/>
</dbReference>
<dbReference type="PANTHER" id="PTHR45873:SF1">
    <property type="entry name" value="DNA POLYMERASE ETA"/>
    <property type="match status" value="1"/>
</dbReference>
<feature type="region of interest" description="Disordered" evidence="8">
    <location>
        <begin position="1"/>
        <end position="76"/>
    </location>
</feature>
<keyword evidence="5" id="KW-0234">DNA repair</keyword>
<sequence>MGKKQGLAAAGQHSGKAERGGERASTAPPARAAPTAASSASSEPTTGRKSAGKKRQRPAELETASEPAAAAAAAAADTSALDDIFGDVKKVKLAKAQREEQEAIARREAKAARKRREVNPFSEDGGKLGGGEEHDAPDKWGWADNVKPLKFNFKRHLKYVARLRGTHTAVAMAKKGSGGGKGLKKFKPSKFAKAGGTGLRKGSKKQHAAAAIHKAGSKRKANASAKRPVAADAATSAAYEALDARTAAATSKKRAKPSSPAAGMMELAPPTLSVEAAPQPAATNAIAEVDSVVASLASAPRMAQWRGPGEGGPEKPKKRKKARAPQPPPKGNAFAALREDSSADEGQGAPAAAASLQFAPPSLVLATLPVHQVELAISRDEPLCVQQWEGLIAISYAARKFGIKRGDRVEAALAKCPHLRLVHVDTIGCSGSGGGGSSAADAAGAAAAAARDRTREKVSLERYRAASARIMAIFARFCPQVERASIDEAYLDLTAQVHKALQARQHSRSRSSGGSGGGSGGGSSANDAGAAAARDSAAAGTAAAAADGECDAAAEPGGGGADCGGGGGGTDCGSGGGGGGSGAQVAGTAVLGVDGRGVDASNAHDALLLEGARITAHVRAAVRAELGYTVSAGIAHCKMFAKLASARHKPDKQTLVPASATAHLLAGVPLREVRGLGGKLGADVAARTHAQNLADLQRYSEAQLRSLFGDKGGWLASIAQGIDDEPVVANIAPKSLNCFKSLPEPARSADAVRAWLHVLGGELLERAAADAAAHRRRPTTLVVQHRGVLRADHRDNWVAGRTADLTGMTARSARLPVGSGGGALSLPSAEQLVAAALSLFHKCADQPLPCTRQVPPCALSLWVQHCRMQRRSGETARRWCEIHIAACRRAPRRLLR</sequence>
<evidence type="ECO:0000256" key="8">
    <source>
        <dbReference type="SAM" id="MobiDB-lite"/>
    </source>
</evidence>
<feature type="region of interest" description="Disordered" evidence="8">
    <location>
        <begin position="300"/>
        <end position="349"/>
    </location>
</feature>
<evidence type="ECO:0000313" key="10">
    <source>
        <dbReference type="EMBL" id="KAG5183344.1"/>
    </source>
</evidence>
<comment type="subcellular location">
    <subcellularLocation>
        <location evidence="1">Nucleus</location>
    </subcellularLocation>
</comment>
<evidence type="ECO:0000256" key="3">
    <source>
        <dbReference type="ARBA" id="ARBA00022723"/>
    </source>
</evidence>
<name>A0A835YYX1_9STRA</name>
<feature type="compositionally biased region" description="Low complexity" evidence="8">
    <location>
        <begin position="23"/>
        <end position="45"/>
    </location>
</feature>
<dbReference type="Gene3D" id="3.40.1170.60">
    <property type="match status" value="1"/>
</dbReference>
<dbReference type="Pfam" id="PF21704">
    <property type="entry name" value="POLH-Rev1_HhH"/>
    <property type="match status" value="1"/>
</dbReference>
<dbReference type="InterPro" id="IPR001126">
    <property type="entry name" value="UmuC"/>
</dbReference>
<dbReference type="GO" id="GO:0003684">
    <property type="term" value="F:damaged DNA binding"/>
    <property type="evidence" value="ECO:0007669"/>
    <property type="project" value="InterPro"/>
</dbReference>
<evidence type="ECO:0000256" key="6">
    <source>
        <dbReference type="ARBA" id="ARBA00023242"/>
    </source>
</evidence>
<evidence type="ECO:0000256" key="2">
    <source>
        <dbReference type="ARBA" id="ARBA00022679"/>
    </source>
</evidence>
<dbReference type="GO" id="GO:0035861">
    <property type="term" value="C:site of double-strand break"/>
    <property type="evidence" value="ECO:0007669"/>
    <property type="project" value="TreeGrafter"/>
</dbReference>
<dbReference type="AlphaFoldDB" id="A0A835YYX1"/>
<feature type="compositionally biased region" description="Low complexity" evidence="8">
    <location>
        <begin position="61"/>
        <end position="76"/>
    </location>
</feature>
<dbReference type="Proteomes" id="UP000664859">
    <property type="component" value="Unassembled WGS sequence"/>
</dbReference>
<dbReference type="GO" id="GO:0006281">
    <property type="term" value="P:DNA repair"/>
    <property type="evidence" value="ECO:0007669"/>
    <property type="project" value="UniProtKB-KW"/>
</dbReference>
<dbReference type="InterPro" id="IPR036775">
    <property type="entry name" value="DNA_pol_Y-fam_lit_finger_sf"/>
</dbReference>
<dbReference type="Gene3D" id="3.30.70.270">
    <property type="match status" value="1"/>
</dbReference>
<proteinExistence type="predicted"/>
<evidence type="ECO:0000256" key="1">
    <source>
        <dbReference type="ARBA" id="ARBA00004123"/>
    </source>
</evidence>
<comment type="caution">
    <text evidence="10">The sequence shown here is derived from an EMBL/GenBank/DDBJ whole genome shotgun (WGS) entry which is preliminary data.</text>
</comment>
<dbReference type="GO" id="GO:0042276">
    <property type="term" value="P:error-prone translesion synthesis"/>
    <property type="evidence" value="ECO:0007669"/>
    <property type="project" value="TreeGrafter"/>
</dbReference>
<protein>
    <recommendedName>
        <fullName evidence="7">DNA polymerase eta</fullName>
    </recommendedName>
</protein>
<feature type="compositionally biased region" description="Basic and acidic residues" evidence="8">
    <location>
        <begin position="124"/>
        <end position="138"/>
    </location>
</feature>
<feature type="compositionally biased region" description="Basic and acidic residues" evidence="8">
    <location>
        <begin position="93"/>
        <end position="111"/>
    </location>
</feature>
<dbReference type="GO" id="GO:0005634">
    <property type="term" value="C:nucleus"/>
    <property type="evidence" value="ECO:0007669"/>
    <property type="project" value="UniProtKB-SubCell"/>
</dbReference>
<dbReference type="PROSITE" id="PS50173">
    <property type="entry name" value="UMUC"/>
    <property type="match status" value="1"/>
</dbReference>
<evidence type="ECO:0000256" key="4">
    <source>
        <dbReference type="ARBA" id="ARBA00022763"/>
    </source>
</evidence>
<evidence type="ECO:0000256" key="7">
    <source>
        <dbReference type="ARBA" id="ARBA00044975"/>
    </source>
</evidence>
<keyword evidence="11" id="KW-1185">Reference proteome</keyword>
<dbReference type="InterPro" id="IPR043128">
    <property type="entry name" value="Rev_trsase/Diguanyl_cyclase"/>
</dbReference>
<reference evidence="10" key="1">
    <citation type="submission" date="2021-02" db="EMBL/GenBank/DDBJ databases">
        <title>First Annotated Genome of the Yellow-green Alga Tribonema minus.</title>
        <authorList>
            <person name="Mahan K.M."/>
        </authorList>
    </citation>
    <scope>NUCLEOTIDE SEQUENCE</scope>
    <source>
        <strain evidence="10">UTEX B ZZ1240</strain>
    </source>
</reference>
<feature type="region of interest" description="Disordered" evidence="8">
    <location>
        <begin position="193"/>
        <end position="227"/>
    </location>
</feature>
<keyword evidence="3" id="KW-0479">Metal-binding</keyword>
<feature type="region of interest" description="Disordered" evidence="8">
    <location>
        <begin position="502"/>
        <end position="529"/>
    </location>
</feature>
<evidence type="ECO:0000256" key="5">
    <source>
        <dbReference type="ARBA" id="ARBA00023204"/>
    </source>
</evidence>
<gene>
    <name evidence="10" type="ORF">JKP88DRAFT_268743</name>
</gene>
<feature type="compositionally biased region" description="Gly residues" evidence="8">
    <location>
        <begin position="513"/>
        <end position="523"/>
    </location>
</feature>
<keyword evidence="6" id="KW-0539">Nucleus</keyword>
<dbReference type="Pfam" id="PF00817">
    <property type="entry name" value="IMS"/>
    <property type="match status" value="1"/>
</dbReference>
<dbReference type="Gene3D" id="1.10.150.20">
    <property type="entry name" value="5' to 3' exonuclease, C-terminal subdomain"/>
    <property type="match status" value="1"/>
</dbReference>
<dbReference type="SUPFAM" id="SSF56672">
    <property type="entry name" value="DNA/RNA polymerases"/>
    <property type="match status" value="1"/>
</dbReference>
<dbReference type="SUPFAM" id="SSF100879">
    <property type="entry name" value="Lesion bypass DNA polymerase (Y-family), little finger domain"/>
    <property type="match status" value="1"/>
</dbReference>
<evidence type="ECO:0000259" key="9">
    <source>
        <dbReference type="PROSITE" id="PS50173"/>
    </source>
</evidence>
<dbReference type="Gene3D" id="3.30.1490.100">
    <property type="entry name" value="DNA polymerase, Y-family, little finger domain"/>
    <property type="match status" value="1"/>
</dbReference>
<dbReference type="InterPro" id="IPR017961">
    <property type="entry name" value="DNA_pol_Y-fam_little_finger"/>
</dbReference>
<dbReference type="GO" id="GO:0005657">
    <property type="term" value="C:replication fork"/>
    <property type="evidence" value="ECO:0007669"/>
    <property type="project" value="TreeGrafter"/>
</dbReference>
<evidence type="ECO:0000313" key="11">
    <source>
        <dbReference type="Proteomes" id="UP000664859"/>
    </source>
</evidence>
<dbReference type="GO" id="GO:0003887">
    <property type="term" value="F:DNA-directed DNA polymerase activity"/>
    <property type="evidence" value="ECO:0007669"/>
    <property type="project" value="TreeGrafter"/>
</dbReference>
<dbReference type="InterPro" id="IPR043502">
    <property type="entry name" value="DNA/RNA_pol_sf"/>
</dbReference>
<feature type="region of interest" description="Disordered" evidence="8">
    <location>
        <begin position="93"/>
        <end position="143"/>
    </location>
</feature>
<dbReference type="PANTHER" id="PTHR45873">
    <property type="entry name" value="DNA POLYMERASE ETA"/>
    <property type="match status" value="1"/>
</dbReference>
<keyword evidence="2" id="KW-0808">Transferase</keyword>
<keyword evidence="4" id="KW-0227">DNA damage</keyword>
<organism evidence="10 11">
    <name type="scientific">Tribonema minus</name>
    <dbReference type="NCBI Taxonomy" id="303371"/>
    <lineage>
        <taxon>Eukaryota</taxon>
        <taxon>Sar</taxon>
        <taxon>Stramenopiles</taxon>
        <taxon>Ochrophyta</taxon>
        <taxon>PX clade</taxon>
        <taxon>Xanthophyceae</taxon>
        <taxon>Tribonematales</taxon>
        <taxon>Tribonemataceae</taxon>
        <taxon>Tribonema</taxon>
    </lineage>
</organism>
<feature type="domain" description="UmuC" evidence="9">
    <location>
        <begin position="391"/>
        <end position="677"/>
    </location>
</feature>
<dbReference type="GO" id="GO:0046872">
    <property type="term" value="F:metal ion binding"/>
    <property type="evidence" value="ECO:0007669"/>
    <property type="project" value="UniProtKB-KW"/>
</dbReference>
<dbReference type="Pfam" id="PF11799">
    <property type="entry name" value="IMS_C"/>
    <property type="match status" value="1"/>
</dbReference>